<dbReference type="PANTHER" id="PTHR42948:SF1">
    <property type="entry name" value="TRANSPORTER"/>
    <property type="match status" value="1"/>
</dbReference>
<feature type="transmembrane region" description="Helical" evidence="6">
    <location>
        <begin position="300"/>
        <end position="325"/>
    </location>
</feature>
<evidence type="ECO:0000256" key="1">
    <source>
        <dbReference type="ARBA" id="ARBA00004141"/>
    </source>
</evidence>
<dbReference type="SUPFAM" id="SSF161070">
    <property type="entry name" value="SNF-like"/>
    <property type="match status" value="1"/>
</dbReference>
<feature type="transmembrane region" description="Helical" evidence="6">
    <location>
        <begin position="216"/>
        <end position="236"/>
    </location>
</feature>
<proteinExistence type="predicted"/>
<evidence type="ECO:0000256" key="6">
    <source>
        <dbReference type="SAM" id="Phobius"/>
    </source>
</evidence>
<evidence type="ECO:0000256" key="4">
    <source>
        <dbReference type="ARBA" id="ARBA00022989"/>
    </source>
</evidence>
<feature type="transmembrane region" description="Helical" evidence="6">
    <location>
        <begin position="40"/>
        <end position="64"/>
    </location>
</feature>
<gene>
    <name evidence="7" type="ORF">ACFQMA_20390</name>
</gene>
<dbReference type="Proteomes" id="UP001596432">
    <property type="component" value="Unassembled WGS sequence"/>
</dbReference>
<dbReference type="CDD" id="cd10336">
    <property type="entry name" value="SLC6sbd_Tyt1-Like"/>
    <property type="match status" value="1"/>
</dbReference>
<feature type="transmembrane region" description="Helical" evidence="6">
    <location>
        <begin position="248"/>
        <end position="270"/>
    </location>
</feature>
<dbReference type="GO" id="GO:0016020">
    <property type="term" value="C:membrane"/>
    <property type="evidence" value="ECO:0007669"/>
    <property type="project" value="UniProtKB-SubCell"/>
</dbReference>
<dbReference type="EMBL" id="JBHTAS010000001">
    <property type="protein sequence ID" value="MFC7142183.1"/>
    <property type="molecule type" value="Genomic_DNA"/>
</dbReference>
<keyword evidence="2" id="KW-0813">Transport</keyword>
<keyword evidence="4 6" id="KW-1133">Transmembrane helix</keyword>
<dbReference type="RefSeq" id="WP_274323253.1">
    <property type="nucleotide sequence ID" value="NZ_CP118158.1"/>
</dbReference>
<evidence type="ECO:0000313" key="8">
    <source>
        <dbReference type="Proteomes" id="UP001596432"/>
    </source>
</evidence>
<feature type="transmembrane region" description="Helical" evidence="6">
    <location>
        <begin position="169"/>
        <end position="196"/>
    </location>
</feature>
<dbReference type="InterPro" id="IPR047218">
    <property type="entry name" value="YocR/YhdH-like"/>
</dbReference>
<dbReference type="AlphaFoldDB" id="A0ABD5Y8L1"/>
<feature type="transmembrane region" description="Helical" evidence="6">
    <location>
        <begin position="7"/>
        <end position="28"/>
    </location>
</feature>
<dbReference type="InterPro" id="IPR000175">
    <property type="entry name" value="Na/ntran_symport"/>
</dbReference>
<keyword evidence="3 6" id="KW-0812">Transmembrane</keyword>
<feature type="transmembrane region" description="Helical" evidence="6">
    <location>
        <begin position="138"/>
        <end position="157"/>
    </location>
</feature>
<organism evidence="7 8">
    <name type="scientific">Halosimplex aquaticum</name>
    <dbReference type="NCBI Taxonomy" id="3026162"/>
    <lineage>
        <taxon>Archaea</taxon>
        <taxon>Methanobacteriati</taxon>
        <taxon>Methanobacteriota</taxon>
        <taxon>Stenosarchaea group</taxon>
        <taxon>Halobacteria</taxon>
        <taxon>Halobacteriales</taxon>
        <taxon>Haloarculaceae</taxon>
        <taxon>Halosimplex</taxon>
    </lineage>
</organism>
<comment type="subcellular location">
    <subcellularLocation>
        <location evidence="1">Membrane</location>
        <topology evidence="1">Multi-pass membrane protein</topology>
    </subcellularLocation>
</comment>
<keyword evidence="5 6" id="KW-0472">Membrane</keyword>
<dbReference type="GeneID" id="78822518"/>
<evidence type="ECO:0000256" key="2">
    <source>
        <dbReference type="ARBA" id="ARBA00022448"/>
    </source>
</evidence>
<reference evidence="7 8" key="1">
    <citation type="journal article" date="2019" name="Int. J. Syst. Evol. Microbiol.">
        <title>The Global Catalogue of Microorganisms (GCM) 10K type strain sequencing project: providing services to taxonomists for standard genome sequencing and annotation.</title>
        <authorList>
            <consortium name="The Broad Institute Genomics Platform"/>
            <consortium name="The Broad Institute Genome Sequencing Center for Infectious Disease"/>
            <person name="Wu L."/>
            <person name="Ma J."/>
        </authorList>
    </citation>
    <scope>NUCLEOTIDE SEQUENCE [LARGE SCALE GENOMIC DNA]</scope>
    <source>
        <strain evidence="7 8">XZYJT29</strain>
    </source>
</reference>
<name>A0ABD5Y8L1_9EURY</name>
<dbReference type="Pfam" id="PF00209">
    <property type="entry name" value="SNF"/>
    <property type="match status" value="2"/>
</dbReference>
<accession>A0ABD5Y8L1</accession>
<protein>
    <submittedName>
        <fullName evidence="7">Sodium-dependent transporter</fullName>
    </submittedName>
</protein>
<keyword evidence="8" id="KW-1185">Reference proteome</keyword>
<evidence type="ECO:0000256" key="3">
    <source>
        <dbReference type="ARBA" id="ARBA00022692"/>
    </source>
</evidence>
<evidence type="ECO:0000256" key="5">
    <source>
        <dbReference type="ARBA" id="ARBA00023136"/>
    </source>
</evidence>
<dbReference type="PROSITE" id="PS50267">
    <property type="entry name" value="NA_NEUROTRAN_SYMP_3"/>
    <property type="match status" value="1"/>
</dbReference>
<feature type="transmembrane region" description="Helical" evidence="6">
    <location>
        <begin position="416"/>
        <end position="437"/>
    </location>
</feature>
<evidence type="ECO:0000313" key="7">
    <source>
        <dbReference type="EMBL" id="MFC7142183.1"/>
    </source>
</evidence>
<dbReference type="PRINTS" id="PR00176">
    <property type="entry name" value="NANEUSMPORT"/>
</dbReference>
<comment type="caution">
    <text evidence="7">The sequence shown here is derived from an EMBL/GenBank/DDBJ whole genome shotgun (WGS) entry which is preliminary data.</text>
</comment>
<dbReference type="InterPro" id="IPR037272">
    <property type="entry name" value="SNS_sf"/>
</dbReference>
<feature type="transmembrane region" description="Helical" evidence="6">
    <location>
        <begin position="374"/>
        <end position="395"/>
    </location>
</feature>
<dbReference type="NCBIfam" id="NF037979">
    <property type="entry name" value="Na_transp"/>
    <property type="match status" value="1"/>
</dbReference>
<feature type="transmembrane region" description="Helical" evidence="6">
    <location>
        <begin position="84"/>
        <end position="104"/>
    </location>
</feature>
<dbReference type="PANTHER" id="PTHR42948">
    <property type="entry name" value="TRANSPORTER"/>
    <property type="match status" value="1"/>
</dbReference>
<sequence>MVERETWATRVGFLVAAIGSAVGLGNLWQFPFKTAANGGAAFVVFYLIAVTLIGFPALLAEFVVGRRTHRNVVGAFENLGGRGWRVIGAVALFTGFWILSYYNVVGGWVLRYLLGSATGAYFGDPGGYFNAVASGPEAIAAQAVFLAISVGIVALGIENGIEKATKVMVPSIVILMVALAAWAFTLGGAAEGIRYFLSPDVDSLLSNAGSVVPEAVGQAFFTLSLGMGIMITYASYVGEDDSLPVDGGVIVVSNTLIGVLAGLVVFPILFAEGIDPATGGPAALFDAVASAFANLPAGRILGVVFFGVVALAALSSAISLLEVAVSYATDNFNVSRPTLSAVSGVVLFLLGLPSTLDTGDPGGPSAWFVWFDALAYNLLLPLSVLLVVVFVGWVLGWNAVAELREGTSDSGTLATVWLWTLRTVVFFGIIVTLYLGFQTLFFAEDAAFFAPF</sequence>
<feature type="transmembrane region" description="Helical" evidence="6">
    <location>
        <begin position="337"/>
        <end position="354"/>
    </location>
</feature>